<keyword evidence="3" id="KW-1185">Reference proteome</keyword>
<comment type="caution">
    <text evidence="2">The sequence shown here is derived from an EMBL/GenBank/DDBJ whole genome shotgun (WGS) entry which is preliminary data.</text>
</comment>
<protein>
    <recommendedName>
        <fullName evidence="1">Aminopeptidase N-like N-terminal domain-containing protein</fullName>
    </recommendedName>
</protein>
<dbReference type="GO" id="GO:0043171">
    <property type="term" value="P:peptide catabolic process"/>
    <property type="evidence" value="ECO:0007669"/>
    <property type="project" value="TreeGrafter"/>
</dbReference>
<dbReference type="GO" id="GO:0016020">
    <property type="term" value="C:membrane"/>
    <property type="evidence" value="ECO:0007669"/>
    <property type="project" value="TreeGrafter"/>
</dbReference>
<feature type="non-terminal residue" evidence="2">
    <location>
        <position position="176"/>
    </location>
</feature>
<dbReference type="GO" id="GO:0070006">
    <property type="term" value="F:metalloaminopeptidase activity"/>
    <property type="evidence" value="ECO:0007669"/>
    <property type="project" value="TreeGrafter"/>
</dbReference>
<dbReference type="SUPFAM" id="SSF63737">
    <property type="entry name" value="Leukotriene A4 hydrolase N-terminal domain"/>
    <property type="match status" value="1"/>
</dbReference>
<reference evidence="2" key="1">
    <citation type="submission" date="2023-10" db="EMBL/GenBank/DDBJ databases">
        <title>Genome assembly of Pristionchus species.</title>
        <authorList>
            <person name="Yoshida K."/>
            <person name="Sommer R.J."/>
        </authorList>
    </citation>
    <scope>NUCLEOTIDE SEQUENCE</scope>
    <source>
        <strain evidence="2">RS0144</strain>
    </source>
</reference>
<dbReference type="GO" id="GO:0008270">
    <property type="term" value="F:zinc ion binding"/>
    <property type="evidence" value="ECO:0007669"/>
    <property type="project" value="TreeGrafter"/>
</dbReference>
<dbReference type="PANTHER" id="PTHR11533:SF299">
    <property type="entry name" value="AMINOPEPTIDASE"/>
    <property type="match status" value="1"/>
</dbReference>
<dbReference type="EMBL" id="BTSX01000002">
    <property type="protein sequence ID" value="GMS85902.1"/>
    <property type="molecule type" value="Genomic_DNA"/>
</dbReference>
<organism evidence="2 3">
    <name type="scientific">Pristionchus entomophagus</name>
    <dbReference type="NCBI Taxonomy" id="358040"/>
    <lineage>
        <taxon>Eukaryota</taxon>
        <taxon>Metazoa</taxon>
        <taxon>Ecdysozoa</taxon>
        <taxon>Nematoda</taxon>
        <taxon>Chromadorea</taxon>
        <taxon>Rhabditida</taxon>
        <taxon>Rhabditina</taxon>
        <taxon>Diplogasteromorpha</taxon>
        <taxon>Diplogasteroidea</taxon>
        <taxon>Neodiplogasteridae</taxon>
        <taxon>Pristionchus</taxon>
    </lineage>
</organism>
<dbReference type="Gene3D" id="2.60.40.1730">
    <property type="entry name" value="tricorn interacting facor f3 domain"/>
    <property type="match status" value="1"/>
</dbReference>
<dbReference type="InterPro" id="IPR045357">
    <property type="entry name" value="Aminopeptidase_N-like_N"/>
</dbReference>
<feature type="domain" description="Aminopeptidase N-like N-terminal" evidence="1">
    <location>
        <begin position="14"/>
        <end position="149"/>
    </location>
</feature>
<dbReference type="InterPro" id="IPR050344">
    <property type="entry name" value="Peptidase_M1_aminopeptidases"/>
</dbReference>
<evidence type="ECO:0000313" key="3">
    <source>
        <dbReference type="Proteomes" id="UP001432027"/>
    </source>
</evidence>
<dbReference type="Proteomes" id="UP001432027">
    <property type="component" value="Unassembled WGS sequence"/>
</dbReference>
<dbReference type="PANTHER" id="PTHR11533">
    <property type="entry name" value="PROTEASE M1 ZINC METALLOPROTEASE"/>
    <property type="match status" value="1"/>
</dbReference>
<dbReference type="GO" id="GO:0005737">
    <property type="term" value="C:cytoplasm"/>
    <property type="evidence" value="ECO:0007669"/>
    <property type="project" value="TreeGrafter"/>
</dbReference>
<proteinExistence type="predicted"/>
<name>A0AAV5SRA1_9BILA</name>
<accession>A0AAV5SRA1</accession>
<dbReference type="AlphaFoldDB" id="A0AAV5SRA1"/>
<dbReference type="GO" id="GO:0005615">
    <property type="term" value="C:extracellular space"/>
    <property type="evidence" value="ECO:0007669"/>
    <property type="project" value="TreeGrafter"/>
</dbReference>
<dbReference type="InterPro" id="IPR001930">
    <property type="entry name" value="Peptidase_M1"/>
</dbReference>
<evidence type="ECO:0000259" key="1">
    <source>
        <dbReference type="Pfam" id="PF17900"/>
    </source>
</evidence>
<gene>
    <name evidence="2" type="ORF">PENTCL1PPCAC_8077</name>
</gene>
<evidence type="ECO:0000313" key="2">
    <source>
        <dbReference type="EMBL" id="GMS85902.1"/>
    </source>
</evidence>
<dbReference type="PRINTS" id="PR00756">
    <property type="entry name" value="ALADIPTASE"/>
</dbReference>
<dbReference type="GO" id="GO:0042277">
    <property type="term" value="F:peptide binding"/>
    <property type="evidence" value="ECO:0007669"/>
    <property type="project" value="TreeGrafter"/>
</dbReference>
<dbReference type="InterPro" id="IPR042097">
    <property type="entry name" value="Aminopeptidase_N-like_N_sf"/>
</dbReference>
<dbReference type="GO" id="GO:0006508">
    <property type="term" value="P:proteolysis"/>
    <property type="evidence" value="ECO:0007669"/>
    <property type="project" value="InterPro"/>
</dbReference>
<sequence length="176" mass="20033">MIQAILIDSVVMNDTPITVSKIDSNFERETITIHTNRSIQSGEKFMSQITFRGVAKMDEYGLFESWDPKFNKSLDSNSPFILTSNNFPTGARFWFPCFDEPDKKATFELHVNHPSELNVYSNTKEKRREIAGIGRTLTVFETTRSLSTYHVALSINHLSTQPLDIKGFGKVFCLLS</sequence>
<dbReference type="Pfam" id="PF17900">
    <property type="entry name" value="Peptidase_M1_N"/>
    <property type="match status" value="1"/>
</dbReference>